<comment type="caution">
    <text evidence="2">The sequence shown here is derived from an EMBL/GenBank/DDBJ whole genome shotgun (WGS) entry which is preliminary data.</text>
</comment>
<gene>
    <name evidence="2" type="ORF">PXEA_LOCUS2068</name>
</gene>
<reference evidence="2" key="1">
    <citation type="submission" date="2018-11" db="EMBL/GenBank/DDBJ databases">
        <authorList>
            <consortium name="Pathogen Informatics"/>
        </authorList>
    </citation>
    <scope>NUCLEOTIDE SEQUENCE</scope>
</reference>
<dbReference type="Proteomes" id="UP000784294">
    <property type="component" value="Unassembled WGS sequence"/>
</dbReference>
<evidence type="ECO:0000313" key="3">
    <source>
        <dbReference type="Proteomes" id="UP000784294"/>
    </source>
</evidence>
<evidence type="ECO:0000256" key="1">
    <source>
        <dbReference type="SAM" id="MobiDB-lite"/>
    </source>
</evidence>
<feature type="compositionally biased region" description="Polar residues" evidence="1">
    <location>
        <begin position="244"/>
        <end position="259"/>
    </location>
</feature>
<sequence length="355" mass="39055">MAAQILQAITVTRPSRYIQDVGHAELLGIEPGAYFGGSTVAEQLEANRANAMDAEWVEKLETAWKSQVSDSSTSSEIKSSPVNDKQLRKDLFGESDEILKDEGNFLQSEFADPPEDLLKDDTDDLTRSDNPLFVDRSGSAKKAQIVAYVLEHGLRLLFKLLSTEPAIRETCNLDSSFCSQMILSKTPGFNIWCVLTGLSTLNDLSTSRTAASSSSTEDLFTKRLAKRAKIYSTLMMSSKMHGSMNKSVNKSRSLNTEPNSSSSSIADTLLFCPEETVFRVCSLLRANHRGAREWATRCLQITLKLELTGIPKLSESSESITATVYGEGIGLKPVSVFFRTLGRKGAHKKMASKIF</sequence>
<feature type="region of interest" description="Disordered" evidence="1">
    <location>
        <begin position="242"/>
        <end position="262"/>
    </location>
</feature>
<proteinExistence type="predicted"/>
<accession>A0A3S5CHF9</accession>
<organism evidence="2 3">
    <name type="scientific">Protopolystoma xenopodis</name>
    <dbReference type="NCBI Taxonomy" id="117903"/>
    <lineage>
        <taxon>Eukaryota</taxon>
        <taxon>Metazoa</taxon>
        <taxon>Spiralia</taxon>
        <taxon>Lophotrochozoa</taxon>
        <taxon>Platyhelminthes</taxon>
        <taxon>Monogenea</taxon>
        <taxon>Polyopisthocotylea</taxon>
        <taxon>Polystomatidea</taxon>
        <taxon>Polystomatidae</taxon>
        <taxon>Protopolystoma</taxon>
    </lineage>
</organism>
<protein>
    <submittedName>
        <fullName evidence="2">Uncharacterized protein</fullName>
    </submittedName>
</protein>
<dbReference type="AlphaFoldDB" id="A0A3S5CHF9"/>
<evidence type="ECO:0000313" key="2">
    <source>
        <dbReference type="EMBL" id="VEL08628.1"/>
    </source>
</evidence>
<dbReference type="EMBL" id="CAAALY010004394">
    <property type="protein sequence ID" value="VEL08628.1"/>
    <property type="molecule type" value="Genomic_DNA"/>
</dbReference>
<name>A0A3S5CHF9_9PLAT</name>
<keyword evidence="3" id="KW-1185">Reference proteome</keyword>